<protein>
    <submittedName>
        <fullName evidence="8">Methyl-accepting chemotaxis sensory transducer</fullName>
    </submittedName>
</protein>
<dbReference type="RefSeq" id="WP_014968564.1">
    <property type="nucleotide sequence ID" value="NC_018664.1"/>
</dbReference>
<keyword evidence="5" id="KW-1133">Transmembrane helix</keyword>
<dbReference type="Gene3D" id="1.10.287.950">
    <property type="entry name" value="Methyl-accepting chemotaxis protein"/>
    <property type="match status" value="1"/>
</dbReference>
<feature type="coiled-coil region" evidence="4">
    <location>
        <begin position="420"/>
        <end position="447"/>
    </location>
</feature>
<dbReference type="GO" id="GO:0007165">
    <property type="term" value="P:signal transduction"/>
    <property type="evidence" value="ECO:0007669"/>
    <property type="project" value="UniProtKB-KW"/>
</dbReference>
<dbReference type="SMART" id="SM00283">
    <property type="entry name" value="MA"/>
    <property type="match status" value="1"/>
</dbReference>
<dbReference type="KEGG" id="cad:Curi_c24350"/>
<dbReference type="OrthoDB" id="1790929at2"/>
<evidence type="ECO:0000256" key="1">
    <source>
        <dbReference type="ARBA" id="ARBA00023224"/>
    </source>
</evidence>
<dbReference type="Pfam" id="PF00672">
    <property type="entry name" value="HAMP"/>
    <property type="match status" value="1"/>
</dbReference>
<dbReference type="eggNOG" id="COG0840">
    <property type="taxonomic scope" value="Bacteria"/>
</dbReference>
<dbReference type="PANTHER" id="PTHR32089">
    <property type="entry name" value="METHYL-ACCEPTING CHEMOTAXIS PROTEIN MCPB"/>
    <property type="match status" value="1"/>
</dbReference>
<dbReference type="AlphaFoldDB" id="K0B3K2"/>
<dbReference type="Pfam" id="PF00015">
    <property type="entry name" value="MCPsignal"/>
    <property type="match status" value="1"/>
</dbReference>
<feature type="transmembrane region" description="Helical" evidence="5">
    <location>
        <begin position="185"/>
        <end position="205"/>
    </location>
</feature>
<comment type="similarity">
    <text evidence="2">Belongs to the methyl-accepting chemotaxis (MCP) protein family.</text>
</comment>
<dbReference type="PROSITE" id="PS50111">
    <property type="entry name" value="CHEMOTAXIS_TRANSDUC_2"/>
    <property type="match status" value="1"/>
</dbReference>
<reference evidence="8 9" key="1">
    <citation type="journal article" date="2012" name="PLoS ONE">
        <title>The purine-utilizing bacterium Clostridium acidurici 9a: a genome-guided metabolic reconsideration.</title>
        <authorList>
            <person name="Hartwich K."/>
            <person name="Poehlein A."/>
            <person name="Daniel R."/>
        </authorList>
    </citation>
    <scope>NUCLEOTIDE SEQUENCE [LARGE SCALE GENOMIC DNA]</scope>
    <source>
        <strain evidence="9">ATCC 7906 / DSM 604 / BCRC 14475 / CIP 104303 / KCTC 5404 / NCIMB 10678 / 9a</strain>
    </source>
</reference>
<name>K0B3K2_GOTA9</name>
<dbReference type="SMART" id="SM00304">
    <property type="entry name" value="HAMP"/>
    <property type="match status" value="1"/>
</dbReference>
<dbReference type="PANTHER" id="PTHR32089:SF112">
    <property type="entry name" value="LYSOZYME-LIKE PROTEIN-RELATED"/>
    <property type="match status" value="1"/>
</dbReference>
<dbReference type="CDD" id="cd06225">
    <property type="entry name" value="HAMP"/>
    <property type="match status" value="1"/>
</dbReference>
<evidence type="ECO:0000259" key="6">
    <source>
        <dbReference type="PROSITE" id="PS50111"/>
    </source>
</evidence>
<evidence type="ECO:0000256" key="3">
    <source>
        <dbReference type="PROSITE-ProRule" id="PRU00284"/>
    </source>
</evidence>
<organism evidence="8 9">
    <name type="scientific">Gottschalkia acidurici (strain ATCC 7906 / DSM 604 / BCRC 14475 / CIP 104303 / KCTC 5404 / NCIMB 10678 / 9a)</name>
    <name type="common">Clostridium acidurici</name>
    <dbReference type="NCBI Taxonomy" id="1128398"/>
    <lineage>
        <taxon>Bacteria</taxon>
        <taxon>Bacillati</taxon>
        <taxon>Bacillota</taxon>
        <taxon>Tissierellia</taxon>
        <taxon>Tissierellales</taxon>
        <taxon>Gottschalkiaceae</taxon>
        <taxon>Gottschalkia</taxon>
    </lineage>
</organism>
<dbReference type="PROSITE" id="PS50885">
    <property type="entry name" value="HAMP"/>
    <property type="match status" value="1"/>
</dbReference>
<keyword evidence="9" id="KW-1185">Reference proteome</keyword>
<feature type="coiled-coil region" evidence="4">
    <location>
        <begin position="529"/>
        <end position="563"/>
    </location>
</feature>
<keyword evidence="1 3" id="KW-0807">Transducer</keyword>
<feature type="domain" description="Methyl-accepting transducer" evidence="6">
    <location>
        <begin position="276"/>
        <end position="526"/>
    </location>
</feature>
<evidence type="ECO:0000313" key="8">
    <source>
        <dbReference type="EMBL" id="AFS79430.1"/>
    </source>
</evidence>
<dbReference type="Proteomes" id="UP000006094">
    <property type="component" value="Chromosome"/>
</dbReference>
<dbReference type="STRING" id="1128398.Curi_c24350"/>
<proteinExistence type="inferred from homology"/>
<evidence type="ECO:0000259" key="7">
    <source>
        <dbReference type="PROSITE" id="PS50885"/>
    </source>
</evidence>
<evidence type="ECO:0000256" key="4">
    <source>
        <dbReference type="SAM" id="Coils"/>
    </source>
</evidence>
<dbReference type="GO" id="GO:0016020">
    <property type="term" value="C:membrane"/>
    <property type="evidence" value="ECO:0007669"/>
    <property type="project" value="InterPro"/>
</dbReference>
<dbReference type="SUPFAM" id="SSF58104">
    <property type="entry name" value="Methyl-accepting chemotaxis protein (MCP) signaling domain"/>
    <property type="match status" value="1"/>
</dbReference>
<dbReference type="InterPro" id="IPR004089">
    <property type="entry name" value="MCPsignal_dom"/>
</dbReference>
<evidence type="ECO:0000256" key="5">
    <source>
        <dbReference type="SAM" id="Phobius"/>
    </source>
</evidence>
<evidence type="ECO:0000256" key="2">
    <source>
        <dbReference type="ARBA" id="ARBA00029447"/>
    </source>
</evidence>
<keyword evidence="5" id="KW-0812">Transmembrane</keyword>
<feature type="domain" description="HAMP" evidence="7">
    <location>
        <begin position="203"/>
        <end position="257"/>
    </location>
</feature>
<evidence type="ECO:0000313" key="9">
    <source>
        <dbReference type="Proteomes" id="UP000006094"/>
    </source>
</evidence>
<dbReference type="Gene3D" id="6.10.340.10">
    <property type="match status" value="1"/>
</dbReference>
<dbReference type="InterPro" id="IPR003660">
    <property type="entry name" value="HAMP_dom"/>
</dbReference>
<sequence>MKIKMKTNGLLLLIILTSIFSMFFSFVHISSLEKNTELHKSINTPLMIKSLTLQKDIIQIQQWLTDISATKAKPGFDDGFDEAETFYKDAKNIINELKDYGIEDKFINELRTSLDDYYKVGIDMANAYIEKGTDEGNTYMERFDPFSENIQQEVDILLDKANKDFEAGNQVIDKKLLQLKVISNVLFTILIVITIISMIIIRLYVVNKLSNLVKVFKNISEGESDLTSRINDNSRDEVGDISKYFNIFTERIQNIILLVKNMTYESNNMSEEVYEITQKLNKSVEQVSIATNDVAHETTMQSETARTIMSSIKENNDQISIGIESIKESEKSAMASNELTQKMIVTINDAVSQLKLITDDINIAKESITRLDSTATNIGNIVDIISNISSQTNLLALNASIESARAGEHGRGFSVVAEEIRKLAEESENATNKISVLIEQMQKETSESVNSMGLNIDNMVSQSKTIVRISEEIEETRKANLLSSQKVEEVSIVFSEVTKGMNKLSELFEMMLESVESTSASSEEVAASIEEQLYSIEKVTSKIEEMKNNANDLKSKVDEFIIE</sequence>
<keyword evidence="5" id="KW-0472">Membrane</keyword>
<gene>
    <name evidence="8" type="ordered locus">Curi_c24350</name>
</gene>
<dbReference type="PATRIC" id="fig|1128398.3.peg.2510"/>
<accession>K0B3K2</accession>
<dbReference type="EMBL" id="CP003326">
    <property type="protein sequence ID" value="AFS79430.1"/>
    <property type="molecule type" value="Genomic_DNA"/>
</dbReference>
<keyword evidence="4" id="KW-0175">Coiled coil</keyword>
<dbReference type="HOGENOM" id="CLU_000445_107_27_9"/>